<dbReference type="Proteomes" id="UP000663832">
    <property type="component" value="Unassembled WGS sequence"/>
</dbReference>
<dbReference type="Pfam" id="PF01344">
    <property type="entry name" value="Kelch_1"/>
    <property type="match status" value="2"/>
</dbReference>
<comment type="caution">
    <text evidence="4">The sequence shown here is derived from an EMBL/GenBank/DDBJ whole genome shotgun (WGS) entry which is preliminary data.</text>
</comment>
<protein>
    <submittedName>
        <fullName evidence="4">Uncharacterized protein</fullName>
    </submittedName>
</protein>
<evidence type="ECO:0000256" key="2">
    <source>
        <dbReference type="ARBA" id="ARBA00022737"/>
    </source>
</evidence>
<dbReference type="OrthoDB" id="45365at2759"/>
<dbReference type="SUPFAM" id="SSF117281">
    <property type="entry name" value="Kelch motif"/>
    <property type="match status" value="1"/>
</dbReference>
<evidence type="ECO:0000256" key="1">
    <source>
        <dbReference type="ARBA" id="ARBA00022441"/>
    </source>
</evidence>
<name>A0A816F0U0_9BILA</name>
<dbReference type="InterPro" id="IPR006652">
    <property type="entry name" value="Kelch_1"/>
</dbReference>
<dbReference type="EMBL" id="CAJNOM010004135">
    <property type="protein sequence ID" value="CAF1652895.1"/>
    <property type="molecule type" value="Genomic_DNA"/>
</dbReference>
<evidence type="ECO:0000313" key="5">
    <source>
        <dbReference type="Proteomes" id="UP000663832"/>
    </source>
</evidence>
<accession>A0A816F0U0</accession>
<dbReference type="Proteomes" id="UP000663877">
    <property type="component" value="Unassembled WGS sequence"/>
</dbReference>
<keyword evidence="1" id="KW-0880">Kelch repeat</keyword>
<keyword evidence="5" id="KW-1185">Reference proteome</keyword>
<keyword evidence="2" id="KW-0677">Repeat</keyword>
<dbReference type="AlphaFoldDB" id="A0A816F0U0"/>
<dbReference type="EMBL" id="CAJNOI010003771">
    <property type="protein sequence ID" value="CAF1529000.1"/>
    <property type="molecule type" value="Genomic_DNA"/>
</dbReference>
<dbReference type="PANTHER" id="PTHR46344:SF27">
    <property type="entry name" value="KELCH REPEAT SUPERFAMILY PROTEIN"/>
    <property type="match status" value="1"/>
</dbReference>
<gene>
    <name evidence="3" type="ORF">BJG266_LOCUS44773</name>
    <name evidence="4" type="ORF">QVE165_LOCUS61739</name>
</gene>
<organism evidence="4 5">
    <name type="scientific">Adineta steineri</name>
    <dbReference type="NCBI Taxonomy" id="433720"/>
    <lineage>
        <taxon>Eukaryota</taxon>
        <taxon>Metazoa</taxon>
        <taxon>Spiralia</taxon>
        <taxon>Gnathifera</taxon>
        <taxon>Rotifera</taxon>
        <taxon>Eurotatoria</taxon>
        <taxon>Bdelloidea</taxon>
        <taxon>Adinetida</taxon>
        <taxon>Adinetidae</taxon>
        <taxon>Adineta</taxon>
    </lineage>
</organism>
<evidence type="ECO:0000313" key="4">
    <source>
        <dbReference type="EMBL" id="CAF1652895.1"/>
    </source>
</evidence>
<evidence type="ECO:0000313" key="3">
    <source>
        <dbReference type="EMBL" id="CAF1529000.1"/>
    </source>
</evidence>
<dbReference type="PANTHER" id="PTHR46344">
    <property type="entry name" value="OS02G0202900 PROTEIN"/>
    <property type="match status" value="1"/>
</dbReference>
<dbReference type="SMART" id="SM00612">
    <property type="entry name" value="Kelch"/>
    <property type="match status" value="2"/>
</dbReference>
<proteinExistence type="predicted"/>
<sequence length="131" mass="14143">MTIARQRHTASVLANGKVLVTGGIGGENSAELYDPATGTWRVINNMKDERFDHTASVLANGRVLITGGYSSSALNSAELYDSSTESWIITENMNHMRNDHTASILINGKILVAGGYDDHIAINSTELYQSS</sequence>
<dbReference type="Gene3D" id="2.120.10.80">
    <property type="entry name" value="Kelch-type beta propeller"/>
    <property type="match status" value="1"/>
</dbReference>
<reference evidence="4" key="1">
    <citation type="submission" date="2021-02" db="EMBL/GenBank/DDBJ databases">
        <authorList>
            <person name="Nowell W R."/>
        </authorList>
    </citation>
    <scope>NUCLEOTIDE SEQUENCE</scope>
</reference>
<dbReference type="InterPro" id="IPR015915">
    <property type="entry name" value="Kelch-typ_b-propeller"/>
</dbReference>